<name>A0A0B7GNC7_STRSA</name>
<evidence type="ECO:0000313" key="3">
    <source>
        <dbReference type="Proteomes" id="UP000183504"/>
    </source>
</evidence>
<reference evidence="2 3" key="1">
    <citation type="submission" date="2015-01" db="EMBL/GenBank/DDBJ databases">
        <authorList>
            <person name="Pelicic Vladimir"/>
        </authorList>
    </citation>
    <scope>NUCLEOTIDE SEQUENCE [LARGE SCALE GENOMIC DNA]</scope>
    <source>
        <strain evidence="2 3">2908</strain>
    </source>
</reference>
<dbReference type="RefSeq" id="WP_072074632.1">
    <property type="nucleotide sequence ID" value="NZ_CDMW01000001.1"/>
</dbReference>
<protein>
    <submittedName>
        <fullName evidence="2">Uncharacterized protein</fullName>
    </submittedName>
</protein>
<organism evidence="2 3">
    <name type="scientific">Streptococcus sanguinis</name>
    <dbReference type="NCBI Taxonomy" id="1305"/>
    <lineage>
        <taxon>Bacteria</taxon>
        <taxon>Bacillati</taxon>
        <taxon>Bacillota</taxon>
        <taxon>Bacilli</taxon>
        <taxon>Lactobacillales</taxon>
        <taxon>Streptococcaceae</taxon>
        <taxon>Streptococcus</taxon>
    </lineage>
</organism>
<proteinExistence type="predicted"/>
<sequence length="120" mass="14209">MKNSQTLAAERLQAFEKLDKAEEQKRRLDRFEEDMDYLYDRGLSALRELNYLPLTAKDGQDFYDIMGLVEHSHRLLDLDIQDGQDRLDKERKKLDRQIEAIQGQYRQALEAEEKEAGYGR</sequence>
<gene>
    <name evidence="2" type="ORF">SSV_1920</name>
</gene>
<dbReference type="Proteomes" id="UP000183504">
    <property type="component" value="Unassembled WGS sequence"/>
</dbReference>
<feature type="coiled-coil region" evidence="1">
    <location>
        <begin position="4"/>
        <end position="41"/>
    </location>
</feature>
<evidence type="ECO:0000313" key="2">
    <source>
        <dbReference type="EMBL" id="CEL91196.1"/>
    </source>
</evidence>
<accession>A0A0B7GNC7</accession>
<dbReference type="AlphaFoldDB" id="A0A0B7GNC7"/>
<dbReference type="EMBL" id="CDMW01000001">
    <property type="protein sequence ID" value="CEL91196.1"/>
    <property type="molecule type" value="Genomic_DNA"/>
</dbReference>
<feature type="coiled-coil region" evidence="1">
    <location>
        <begin position="80"/>
        <end position="111"/>
    </location>
</feature>
<keyword evidence="1" id="KW-0175">Coiled coil</keyword>
<evidence type="ECO:0000256" key="1">
    <source>
        <dbReference type="SAM" id="Coils"/>
    </source>
</evidence>